<proteinExistence type="predicted"/>
<keyword evidence="2" id="KW-1185">Reference proteome</keyword>
<reference evidence="1 2" key="1">
    <citation type="submission" date="2011-06" db="EMBL/GenBank/DDBJ databases">
        <title>The draft genome of Thiorhodococcus drewsii AZ1.</title>
        <authorList>
            <consortium name="US DOE Joint Genome Institute (JGI-PGF)"/>
            <person name="Lucas S."/>
            <person name="Han J."/>
            <person name="Lapidus A."/>
            <person name="Cheng J.-F."/>
            <person name="Goodwin L."/>
            <person name="Pitluck S."/>
            <person name="Peters L."/>
            <person name="Land M.L."/>
            <person name="Hauser L."/>
            <person name="Vogl K."/>
            <person name="Liu Z."/>
            <person name="Imhoff J."/>
            <person name="Thiel V."/>
            <person name="Frigaard N.-U."/>
            <person name="Bryant D.A."/>
            <person name="Woyke T.J."/>
        </authorList>
    </citation>
    <scope>NUCLEOTIDE SEQUENCE [LARGE SCALE GENOMIC DNA]</scope>
    <source>
        <strain evidence="1 2">AZ1</strain>
    </source>
</reference>
<protein>
    <submittedName>
        <fullName evidence="1">Uncharacterized protein</fullName>
    </submittedName>
</protein>
<evidence type="ECO:0000313" key="2">
    <source>
        <dbReference type="Proteomes" id="UP000004200"/>
    </source>
</evidence>
<dbReference type="AlphaFoldDB" id="G2E8N7"/>
<gene>
    <name evidence="1" type="ORF">ThidrDRAFT_4651</name>
</gene>
<sequence>MGQIADIFRACGNLDRALHIRIPLCQDRCRVAPVSLCRLSTSFFDVGFPGLRSTTASGSQLRVAPLQRLGCCTRAAS</sequence>
<comment type="caution">
    <text evidence="1">The sequence shown here is derived from an EMBL/GenBank/DDBJ whole genome shotgun (WGS) entry which is preliminary data.</text>
</comment>
<organism evidence="1 2">
    <name type="scientific">Thiorhodococcus drewsii AZ1</name>
    <dbReference type="NCBI Taxonomy" id="765913"/>
    <lineage>
        <taxon>Bacteria</taxon>
        <taxon>Pseudomonadati</taxon>
        <taxon>Pseudomonadota</taxon>
        <taxon>Gammaproteobacteria</taxon>
        <taxon>Chromatiales</taxon>
        <taxon>Chromatiaceae</taxon>
        <taxon>Thiorhodococcus</taxon>
    </lineage>
</organism>
<name>G2E8N7_9GAMM</name>
<evidence type="ECO:0000313" key="1">
    <source>
        <dbReference type="EMBL" id="EGV27536.1"/>
    </source>
</evidence>
<dbReference type="EMBL" id="AFWT01000099">
    <property type="protein sequence ID" value="EGV27536.1"/>
    <property type="molecule type" value="Genomic_DNA"/>
</dbReference>
<accession>G2E8N7</accession>
<dbReference type="Proteomes" id="UP000004200">
    <property type="component" value="Unassembled WGS sequence"/>
</dbReference>